<dbReference type="SUPFAM" id="SSF48173">
    <property type="entry name" value="Cryptochrome/photolyase FAD-binding domain"/>
    <property type="match status" value="1"/>
</dbReference>
<dbReference type="GO" id="GO:0032922">
    <property type="term" value="P:circadian regulation of gene expression"/>
    <property type="evidence" value="ECO:0007669"/>
    <property type="project" value="TreeGrafter"/>
</dbReference>
<organism evidence="7 8">
    <name type="scientific">Dillenia turbinata</name>
    <dbReference type="NCBI Taxonomy" id="194707"/>
    <lineage>
        <taxon>Eukaryota</taxon>
        <taxon>Viridiplantae</taxon>
        <taxon>Streptophyta</taxon>
        <taxon>Embryophyta</taxon>
        <taxon>Tracheophyta</taxon>
        <taxon>Spermatophyta</taxon>
        <taxon>Magnoliopsida</taxon>
        <taxon>eudicotyledons</taxon>
        <taxon>Gunneridae</taxon>
        <taxon>Pentapetalae</taxon>
        <taxon>Dilleniales</taxon>
        <taxon>Dilleniaceae</taxon>
        <taxon>Dillenia</taxon>
    </lineage>
</organism>
<dbReference type="Proteomes" id="UP001370490">
    <property type="component" value="Unassembled WGS sequence"/>
</dbReference>
<feature type="domain" description="Cryptochrome/DNA photolyase FAD-binding" evidence="6">
    <location>
        <begin position="230"/>
        <end position="324"/>
    </location>
</feature>
<dbReference type="GO" id="GO:0003677">
    <property type="term" value="F:DNA binding"/>
    <property type="evidence" value="ECO:0007669"/>
    <property type="project" value="TreeGrafter"/>
</dbReference>
<comment type="similarity">
    <text evidence="1">Belongs to the DNA photolyase class-1 family.</text>
</comment>
<dbReference type="EMBL" id="JBAMMX010000025">
    <property type="protein sequence ID" value="KAK6914983.1"/>
    <property type="molecule type" value="Genomic_DNA"/>
</dbReference>
<dbReference type="PANTHER" id="PTHR11455:SF9">
    <property type="entry name" value="CRYPTOCHROME CIRCADIAN CLOCK 5 ISOFORM X1"/>
    <property type="match status" value="1"/>
</dbReference>
<dbReference type="PANTHER" id="PTHR11455">
    <property type="entry name" value="CRYPTOCHROME"/>
    <property type="match status" value="1"/>
</dbReference>
<dbReference type="GO" id="GO:0043153">
    <property type="term" value="P:entrainment of circadian clock by photoperiod"/>
    <property type="evidence" value="ECO:0007669"/>
    <property type="project" value="TreeGrafter"/>
</dbReference>
<comment type="cofactor">
    <cofactor evidence="4">
        <name>FAD</name>
        <dbReference type="ChEBI" id="CHEBI:57692"/>
    </cofactor>
    <text evidence="4">Binds 1 FAD per subunit.</text>
</comment>
<evidence type="ECO:0000256" key="5">
    <source>
        <dbReference type="PIRSR" id="PIRSR602081-2"/>
    </source>
</evidence>
<evidence type="ECO:0000256" key="1">
    <source>
        <dbReference type="ARBA" id="ARBA00005862"/>
    </source>
</evidence>
<keyword evidence="2 4" id="KW-0285">Flavoprotein</keyword>
<dbReference type="Pfam" id="PF03441">
    <property type="entry name" value="FAD_binding_7"/>
    <property type="match status" value="1"/>
</dbReference>
<dbReference type="AlphaFoldDB" id="A0AAN8US42"/>
<evidence type="ECO:0000256" key="3">
    <source>
        <dbReference type="ARBA" id="ARBA00022827"/>
    </source>
</evidence>
<keyword evidence="8" id="KW-1185">Reference proteome</keyword>
<dbReference type="GO" id="GO:0003904">
    <property type="term" value="F:deoxyribodipyrimidine photo-lyase activity"/>
    <property type="evidence" value="ECO:0007669"/>
    <property type="project" value="TreeGrafter"/>
</dbReference>
<dbReference type="InterPro" id="IPR002081">
    <property type="entry name" value="Cryptochrome/DNA_photolyase_1"/>
</dbReference>
<feature type="site" description="Electron transfer via tryptophanyl radical" evidence="5">
    <location>
        <position position="294"/>
    </location>
</feature>
<dbReference type="InterPro" id="IPR036134">
    <property type="entry name" value="Crypto/Photolyase_FAD-like_sf"/>
</dbReference>
<feature type="site" description="Electron transfer via tryptophanyl radical" evidence="5">
    <location>
        <position position="317"/>
    </location>
</feature>
<reference evidence="7 8" key="1">
    <citation type="submission" date="2023-12" db="EMBL/GenBank/DDBJ databases">
        <title>A high-quality genome assembly for Dillenia turbinata (Dilleniales).</title>
        <authorList>
            <person name="Chanderbali A."/>
        </authorList>
    </citation>
    <scope>NUCLEOTIDE SEQUENCE [LARGE SCALE GENOMIC DNA]</scope>
    <source>
        <strain evidence="7">LSX21</strain>
        <tissue evidence="7">Leaf</tissue>
    </source>
</reference>
<accession>A0AAN8US42</accession>
<protein>
    <submittedName>
        <fullName evidence="7">Cryptochrome/DNA photolyase, FAD-binding domain</fullName>
    </submittedName>
</protein>
<proteinExistence type="inferred from homology"/>
<evidence type="ECO:0000313" key="8">
    <source>
        <dbReference type="Proteomes" id="UP001370490"/>
    </source>
</evidence>
<dbReference type="InterPro" id="IPR036155">
    <property type="entry name" value="Crypto/Photolyase_N_sf"/>
</dbReference>
<evidence type="ECO:0000256" key="4">
    <source>
        <dbReference type="PIRSR" id="PIRSR602081-1"/>
    </source>
</evidence>
<dbReference type="GO" id="GO:0005737">
    <property type="term" value="C:cytoplasm"/>
    <property type="evidence" value="ECO:0007669"/>
    <property type="project" value="TreeGrafter"/>
</dbReference>
<name>A0AAN8US42_9MAGN</name>
<gene>
    <name evidence="7" type="ORF">RJ641_020100</name>
</gene>
<feature type="site" description="Electron transfer via tryptophanyl radical" evidence="5">
    <location>
        <position position="235"/>
    </location>
</feature>
<evidence type="ECO:0000259" key="6">
    <source>
        <dbReference type="Pfam" id="PF03441"/>
    </source>
</evidence>
<dbReference type="SUPFAM" id="SSF52425">
    <property type="entry name" value="Cryptochrome/photolyase, N-terminal domain"/>
    <property type="match status" value="1"/>
</dbReference>
<keyword evidence="3 4" id="KW-0274">FAD</keyword>
<evidence type="ECO:0000256" key="2">
    <source>
        <dbReference type="ARBA" id="ARBA00022630"/>
    </source>
</evidence>
<dbReference type="GO" id="GO:0005634">
    <property type="term" value="C:nucleus"/>
    <property type="evidence" value="ECO:0007669"/>
    <property type="project" value="TreeGrafter"/>
</dbReference>
<dbReference type="GO" id="GO:0071949">
    <property type="term" value="F:FAD binding"/>
    <property type="evidence" value="ECO:0007669"/>
    <property type="project" value="TreeGrafter"/>
</dbReference>
<dbReference type="Gene3D" id="1.10.579.10">
    <property type="entry name" value="DNA Cyclobutane Dipyrimidine Photolyase, subunit A, domain 3"/>
    <property type="match status" value="1"/>
</dbReference>
<dbReference type="Gene3D" id="1.25.40.80">
    <property type="match status" value="1"/>
</dbReference>
<feature type="binding site" evidence="4">
    <location>
        <begin position="307"/>
        <end position="309"/>
    </location>
    <ligand>
        <name>FAD</name>
        <dbReference type="ChEBI" id="CHEBI:57692"/>
    </ligand>
</feature>
<dbReference type="InterPro" id="IPR005101">
    <property type="entry name" value="Cryptochr/Photolyase_FAD-bd"/>
</dbReference>
<sequence>MSSPSNSGSGSVMWFRRGLQIHDNLALGYAAKGSKRWGVNKLCFECDTDPYYQALDIKVKKYASTTGIEIGGNPPTTYQAFLKLAGQPSWASSLLTMKLSSLPPVGNVEENELSTVPAMEELGCVNVGQDDMSSFRSGETEALKIMKESLHNKFGCLSSRNFYLCVQDVYKNAKMHTSPPVSLAGQMKDNGICKQGTPQSQVNWGRCGCRAEGHFLRNHANVLGLKIGSLEEIPWDGNDHVLVAWTEARTGYPWIDAIMVQIRMMPSSLCWIHHLARHCVACFLTHGDVWFVHWEKGRDVFERLLIDSDWAINNGNWLWLSCSTFFYQG</sequence>
<comment type="caution">
    <text evidence="7">The sequence shown here is derived from an EMBL/GenBank/DDBJ whole genome shotgun (WGS) entry which is preliminary data.</text>
</comment>
<evidence type="ECO:0000313" key="7">
    <source>
        <dbReference type="EMBL" id="KAK6914983.1"/>
    </source>
</evidence>